<evidence type="ECO:0008006" key="4">
    <source>
        <dbReference type="Google" id="ProtNLM"/>
    </source>
</evidence>
<keyword evidence="1" id="KW-0472">Membrane</keyword>
<keyword evidence="1" id="KW-0812">Transmembrane</keyword>
<name>A0A1Y3PND9_9BACI</name>
<organism evidence="2 3">
    <name type="scientific">Bacillus thermozeamaize</name>
    <dbReference type="NCBI Taxonomy" id="230954"/>
    <lineage>
        <taxon>Bacteria</taxon>
        <taxon>Bacillati</taxon>
        <taxon>Bacillota</taxon>
        <taxon>Bacilli</taxon>
        <taxon>Bacillales</taxon>
        <taxon>Bacillaceae</taxon>
        <taxon>Bacillus</taxon>
    </lineage>
</organism>
<reference evidence="3" key="1">
    <citation type="submission" date="2016-06" db="EMBL/GenBank/DDBJ databases">
        <authorList>
            <person name="Nascimento L."/>
            <person name="Pereira R.V."/>
            <person name="Martins L.F."/>
            <person name="Quaggio R.B."/>
            <person name="Silva A.M."/>
            <person name="Setubal J.C."/>
        </authorList>
    </citation>
    <scope>NUCLEOTIDE SEQUENCE [LARGE SCALE GENOMIC DNA]</scope>
</reference>
<protein>
    <recommendedName>
        <fullName evidence="4">Metal-dependent hydrolase</fullName>
    </recommendedName>
</protein>
<proteinExistence type="predicted"/>
<evidence type="ECO:0000313" key="2">
    <source>
        <dbReference type="EMBL" id="OUM86628.1"/>
    </source>
</evidence>
<dbReference type="Pfam" id="PF04307">
    <property type="entry name" value="YdjM"/>
    <property type="match status" value="1"/>
</dbReference>
<dbReference type="InterPro" id="IPR007404">
    <property type="entry name" value="YdjM-like"/>
</dbReference>
<dbReference type="Proteomes" id="UP000196475">
    <property type="component" value="Unassembled WGS sequence"/>
</dbReference>
<evidence type="ECO:0000256" key="1">
    <source>
        <dbReference type="SAM" id="Phobius"/>
    </source>
</evidence>
<accession>A0A1Y3PND9</accession>
<comment type="caution">
    <text evidence="2">The sequence shown here is derived from an EMBL/GenBank/DDBJ whole genome shotgun (WGS) entry which is preliminary data.</text>
</comment>
<evidence type="ECO:0000313" key="3">
    <source>
        <dbReference type="Proteomes" id="UP000196475"/>
    </source>
</evidence>
<dbReference type="EMBL" id="LZRT01000087">
    <property type="protein sequence ID" value="OUM86628.1"/>
    <property type="molecule type" value="Genomic_DNA"/>
</dbReference>
<gene>
    <name evidence="2" type="ORF">BAA01_11505</name>
</gene>
<sequence>MNGASHLIGGVTAGVLLGYHRPAELAIIAVASLLPDIDRQNSLLGRFIPVLPGVLERVPGKRTLTHSFLFGGFLAALLYMWSESAMTAFLVGYLSHILLDIVTGQVALLWPLPARFGVSLGVPSVFIETASLVIWGVWLALGGYRIFLNLF</sequence>
<dbReference type="PANTHER" id="PTHR35531">
    <property type="entry name" value="INNER MEMBRANE PROTEIN YBCI-RELATED"/>
    <property type="match status" value="1"/>
</dbReference>
<feature type="transmembrane region" description="Helical" evidence="1">
    <location>
        <begin position="64"/>
        <end position="81"/>
    </location>
</feature>
<keyword evidence="1" id="KW-1133">Transmembrane helix</keyword>
<feature type="transmembrane region" description="Helical" evidence="1">
    <location>
        <begin position="130"/>
        <end position="148"/>
    </location>
</feature>
<feature type="transmembrane region" description="Helical" evidence="1">
    <location>
        <begin position="88"/>
        <end position="110"/>
    </location>
</feature>
<dbReference type="PANTHER" id="PTHR35531:SF1">
    <property type="entry name" value="INNER MEMBRANE PROTEIN YBCI-RELATED"/>
    <property type="match status" value="1"/>
</dbReference>
<dbReference type="AlphaFoldDB" id="A0A1Y3PND9"/>